<evidence type="ECO:0000256" key="1">
    <source>
        <dbReference type="SAM" id="MobiDB-lite"/>
    </source>
</evidence>
<reference evidence="2" key="1">
    <citation type="journal article" date="2023" name="Access Microbiol">
        <title>De-novo genome assembly for Akanthomyces muscarius, a biocontrol agent of insect agricultural pests.</title>
        <authorList>
            <person name="Erdos Z."/>
            <person name="Studholme D.J."/>
            <person name="Raymond B."/>
            <person name="Sharma M."/>
        </authorList>
    </citation>
    <scope>NUCLEOTIDE SEQUENCE</scope>
    <source>
        <strain evidence="2">Ve6</strain>
    </source>
</reference>
<evidence type="ECO:0000313" key="2">
    <source>
        <dbReference type="EMBL" id="KAJ4148453.1"/>
    </source>
</evidence>
<dbReference type="AlphaFoldDB" id="A0A9W8Q7T8"/>
<proteinExistence type="predicted"/>
<accession>A0A9W8Q7T8</accession>
<dbReference type="GeneID" id="80890079"/>
<evidence type="ECO:0000313" key="3">
    <source>
        <dbReference type="Proteomes" id="UP001144673"/>
    </source>
</evidence>
<organism evidence="2 3">
    <name type="scientific">Akanthomyces muscarius</name>
    <name type="common">Entomopathogenic fungus</name>
    <name type="synonym">Lecanicillium muscarium</name>
    <dbReference type="NCBI Taxonomy" id="2231603"/>
    <lineage>
        <taxon>Eukaryota</taxon>
        <taxon>Fungi</taxon>
        <taxon>Dikarya</taxon>
        <taxon>Ascomycota</taxon>
        <taxon>Pezizomycotina</taxon>
        <taxon>Sordariomycetes</taxon>
        <taxon>Hypocreomycetidae</taxon>
        <taxon>Hypocreales</taxon>
        <taxon>Cordycipitaceae</taxon>
        <taxon>Akanthomyces</taxon>
    </lineage>
</organism>
<gene>
    <name evidence="2" type="ORF">LMH87_002920</name>
</gene>
<dbReference type="RefSeq" id="XP_056051394.1">
    <property type="nucleotide sequence ID" value="XM_056194457.1"/>
</dbReference>
<dbReference type="EMBL" id="JAJHUN010000010">
    <property type="protein sequence ID" value="KAJ4148453.1"/>
    <property type="molecule type" value="Genomic_DNA"/>
</dbReference>
<feature type="region of interest" description="Disordered" evidence="1">
    <location>
        <begin position="52"/>
        <end position="126"/>
    </location>
</feature>
<comment type="caution">
    <text evidence="2">The sequence shown here is derived from an EMBL/GenBank/DDBJ whole genome shotgun (WGS) entry which is preliminary data.</text>
</comment>
<feature type="compositionally biased region" description="Polar residues" evidence="1">
    <location>
        <begin position="114"/>
        <end position="126"/>
    </location>
</feature>
<dbReference type="KEGG" id="amus:LMH87_002920"/>
<name>A0A9W8Q7T8_AKAMU</name>
<keyword evidence="3" id="KW-1185">Reference proteome</keyword>
<protein>
    <submittedName>
        <fullName evidence="2">Uncharacterized protein</fullName>
    </submittedName>
</protein>
<sequence>MYPSTPWVFFSRRPKDQAGPTVYICLISHPSLTYPLLQGQSVFLVHVKKKPERHTMAGPRASSGLLRNRIRRQSSLTPPSVSPTTAAPSGGGPPPKVRLESLVEEAQFPGGTEACTSGSAEQVQAR</sequence>
<dbReference type="Proteomes" id="UP001144673">
    <property type="component" value="Chromosome 3"/>
</dbReference>
<feature type="compositionally biased region" description="Low complexity" evidence="1">
    <location>
        <begin position="74"/>
        <end position="88"/>
    </location>
</feature>